<evidence type="ECO:0000313" key="6">
    <source>
        <dbReference type="Proteomes" id="UP001381693"/>
    </source>
</evidence>
<gene>
    <name evidence="5" type="ORF">SK128_001118</name>
</gene>
<dbReference type="InterPro" id="IPR008983">
    <property type="entry name" value="Tumour_necrosis_fac-like_dom"/>
</dbReference>
<evidence type="ECO:0000259" key="4">
    <source>
        <dbReference type="PROSITE" id="PS50871"/>
    </source>
</evidence>
<proteinExistence type="predicted"/>
<protein>
    <recommendedName>
        <fullName evidence="4">C1q domain-containing protein</fullName>
    </recommendedName>
</protein>
<dbReference type="PRINTS" id="PR00007">
    <property type="entry name" value="COMPLEMNTC1Q"/>
</dbReference>
<dbReference type="Pfam" id="PF00386">
    <property type="entry name" value="C1q"/>
    <property type="match status" value="1"/>
</dbReference>
<evidence type="ECO:0000313" key="5">
    <source>
        <dbReference type="EMBL" id="KAK7085257.1"/>
    </source>
</evidence>
<dbReference type="PANTHER" id="PTHR22923">
    <property type="entry name" value="CEREBELLIN-RELATED"/>
    <property type="match status" value="1"/>
</dbReference>
<keyword evidence="3" id="KW-0732">Signal</keyword>
<dbReference type="Gene3D" id="2.60.120.40">
    <property type="match status" value="1"/>
</dbReference>
<accession>A0AAN8XJ25</accession>
<comment type="caution">
    <text evidence="5">The sequence shown here is derived from an EMBL/GenBank/DDBJ whole genome shotgun (WGS) entry which is preliminary data.</text>
</comment>
<dbReference type="InterPro" id="IPR050822">
    <property type="entry name" value="Cerebellin_Synaptic_Org"/>
</dbReference>
<dbReference type="EMBL" id="JAXCGZ010001399">
    <property type="protein sequence ID" value="KAK7085257.1"/>
    <property type="molecule type" value="Genomic_DNA"/>
</dbReference>
<dbReference type="PANTHER" id="PTHR22923:SF116">
    <property type="entry name" value="C1Q DOMAIN-CONTAINING PROTEIN"/>
    <property type="match status" value="1"/>
</dbReference>
<dbReference type="AlphaFoldDB" id="A0AAN8XJ25"/>
<dbReference type="PROSITE" id="PS50871">
    <property type="entry name" value="C1Q"/>
    <property type="match status" value="1"/>
</dbReference>
<keyword evidence="6" id="KW-1185">Reference proteome</keyword>
<organism evidence="5 6">
    <name type="scientific">Halocaridina rubra</name>
    <name type="common">Hawaiian red shrimp</name>
    <dbReference type="NCBI Taxonomy" id="373956"/>
    <lineage>
        <taxon>Eukaryota</taxon>
        <taxon>Metazoa</taxon>
        <taxon>Ecdysozoa</taxon>
        <taxon>Arthropoda</taxon>
        <taxon>Crustacea</taxon>
        <taxon>Multicrustacea</taxon>
        <taxon>Malacostraca</taxon>
        <taxon>Eumalacostraca</taxon>
        <taxon>Eucarida</taxon>
        <taxon>Decapoda</taxon>
        <taxon>Pleocyemata</taxon>
        <taxon>Caridea</taxon>
        <taxon>Atyoidea</taxon>
        <taxon>Atyidae</taxon>
        <taxon>Halocaridina</taxon>
    </lineage>
</organism>
<evidence type="ECO:0000256" key="2">
    <source>
        <dbReference type="ARBA" id="ARBA00022525"/>
    </source>
</evidence>
<dbReference type="Proteomes" id="UP001381693">
    <property type="component" value="Unassembled WGS sequence"/>
</dbReference>
<keyword evidence="2" id="KW-0964">Secreted</keyword>
<dbReference type="SUPFAM" id="SSF49842">
    <property type="entry name" value="TNF-like"/>
    <property type="match status" value="1"/>
</dbReference>
<feature type="domain" description="C1q" evidence="4">
    <location>
        <begin position="1"/>
        <end position="100"/>
    </location>
</feature>
<sequence length="100" mass="11048">MGGWSSSAGDFQAPCSGVYFFTFHAVSTQQGDFTVALMKNGEYQVTAYGTKDDYQQGSNSALLVLNKGDSVYLELQQGEIYEHPFNEAYTTFTGFLVEPF</sequence>
<name>A0AAN8XJ25_HALRR</name>
<dbReference type="SMART" id="SM00110">
    <property type="entry name" value="C1Q"/>
    <property type="match status" value="1"/>
</dbReference>
<reference evidence="5 6" key="1">
    <citation type="submission" date="2023-11" db="EMBL/GenBank/DDBJ databases">
        <title>Halocaridina rubra genome assembly.</title>
        <authorList>
            <person name="Smith C."/>
        </authorList>
    </citation>
    <scope>NUCLEOTIDE SEQUENCE [LARGE SCALE GENOMIC DNA]</scope>
    <source>
        <strain evidence="5">EP-1</strain>
        <tissue evidence="5">Whole</tissue>
    </source>
</reference>
<dbReference type="GO" id="GO:0005576">
    <property type="term" value="C:extracellular region"/>
    <property type="evidence" value="ECO:0007669"/>
    <property type="project" value="UniProtKB-SubCell"/>
</dbReference>
<evidence type="ECO:0000256" key="1">
    <source>
        <dbReference type="ARBA" id="ARBA00004613"/>
    </source>
</evidence>
<comment type="subcellular location">
    <subcellularLocation>
        <location evidence="1">Secreted</location>
    </subcellularLocation>
</comment>
<dbReference type="InterPro" id="IPR001073">
    <property type="entry name" value="C1q_dom"/>
</dbReference>
<evidence type="ECO:0000256" key="3">
    <source>
        <dbReference type="ARBA" id="ARBA00022729"/>
    </source>
</evidence>